<evidence type="ECO:0000256" key="3">
    <source>
        <dbReference type="ARBA" id="ARBA00023027"/>
    </source>
</evidence>
<dbReference type="SUPFAM" id="SSF53720">
    <property type="entry name" value="ALDH-like"/>
    <property type="match status" value="1"/>
</dbReference>
<dbReference type="GO" id="GO:0005737">
    <property type="term" value="C:cytoplasm"/>
    <property type="evidence" value="ECO:0007669"/>
    <property type="project" value="TreeGrafter"/>
</dbReference>
<dbReference type="KEGG" id="fuv:JR347_03855"/>
<dbReference type="FunFam" id="3.40.309.10:FF:000003">
    <property type="entry name" value="Aldehyde dehydrogenase"/>
    <property type="match status" value="1"/>
</dbReference>
<dbReference type="InterPro" id="IPR012394">
    <property type="entry name" value="Aldehyde_DH_NAD(P)"/>
</dbReference>
<proteinExistence type="inferred from homology"/>
<dbReference type="PIRSF" id="PIRSF036492">
    <property type="entry name" value="ALDH"/>
    <property type="match status" value="1"/>
</dbReference>
<dbReference type="GO" id="GO:0004029">
    <property type="term" value="F:aldehyde dehydrogenase (NAD+) activity"/>
    <property type="evidence" value="ECO:0007669"/>
    <property type="project" value="TreeGrafter"/>
</dbReference>
<feature type="active site" evidence="5 6">
    <location>
        <position position="217"/>
    </location>
</feature>
<accession>A0A974WHY1</accession>
<dbReference type="PANTHER" id="PTHR43570">
    <property type="entry name" value="ALDEHYDE DEHYDROGENASE"/>
    <property type="match status" value="1"/>
</dbReference>
<dbReference type="Gene3D" id="3.40.309.10">
    <property type="entry name" value="Aldehyde Dehydrogenase, Chain A, domain 2"/>
    <property type="match status" value="1"/>
</dbReference>
<evidence type="ECO:0000256" key="4">
    <source>
        <dbReference type="PIRNR" id="PIRNR036492"/>
    </source>
</evidence>
<evidence type="ECO:0000259" key="8">
    <source>
        <dbReference type="Pfam" id="PF00171"/>
    </source>
</evidence>
<organism evidence="9 10">
    <name type="scientific">Fulvivirga lutea</name>
    <dbReference type="NCBI Taxonomy" id="2810512"/>
    <lineage>
        <taxon>Bacteria</taxon>
        <taxon>Pseudomonadati</taxon>
        <taxon>Bacteroidota</taxon>
        <taxon>Cytophagia</taxon>
        <taxon>Cytophagales</taxon>
        <taxon>Fulvivirgaceae</taxon>
        <taxon>Fulvivirga</taxon>
    </lineage>
</organism>
<dbReference type="InterPro" id="IPR015590">
    <property type="entry name" value="Aldehyde_DH_dom"/>
</dbReference>
<evidence type="ECO:0000313" key="10">
    <source>
        <dbReference type="Proteomes" id="UP000662783"/>
    </source>
</evidence>
<evidence type="ECO:0000256" key="5">
    <source>
        <dbReference type="PIRSR" id="PIRSR036492-1"/>
    </source>
</evidence>
<keyword evidence="10" id="KW-1185">Reference proteome</keyword>
<dbReference type="PROSITE" id="PS00070">
    <property type="entry name" value="ALDEHYDE_DEHYDR_CYS"/>
    <property type="match status" value="1"/>
</dbReference>
<evidence type="ECO:0000256" key="1">
    <source>
        <dbReference type="ARBA" id="ARBA00009986"/>
    </source>
</evidence>
<dbReference type="InterPro" id="IPR029510">
    <property type="entry name" value="Ald_DH_CS_GLU"/>
</dbReference>
<reference evidence="9" key="1">
    <citation type="submission" date="2021-02" db="EMBL/GenBank/DDBJ databases">
        <title>Fulvivirga sp. S481 isolated from sea water.</title>
        <authorList>
            <person name="Bae S.S."/>
            <person name="Baek K."/>
        </authorList>
    </citation>
    <scope>NUCLEOTIDE SEQUENCE</scope>
    <source>
        <strain evidence="9">S481</strain>
    </source>
</reference>
<dbReference type="GO" id="GO:0006081">
    <property type="term" value="P:aldehyde metabolic process"/>
    <property type="evidence" value="ECO:0007669"/>
    <property type="project" value="InterPro"/>
</dbReference>
<comment type="similarity">
    <text evidence="1 4 7">Belongs to the aldehyde dehydrogenase family.</text>
</comment>
<dbReference type="EMBL" id="CP070608">
    <property type="protein sequence ID" value="QSE98224.1"/>
    <property type="molecule type" value="Genomic_DNA"/>
</dbReference>
<protein>
    <recommendedName>
        <fullName evidence="4">Aldehyde dehydrogenase</fullName>
    </recommendedName>
</protein>
<evidence type="ECO:0000256" key="7">
    <source>
        <dbReference type="RuleBase" id="RU003345"/>
    </source>
</evidence>
<evidence type="ECO:0000256" key="2">
    <source>
        <dbReference type="ARBA" id="ARBA00023002"/>
    </source>
</evidence>
<dbReference type="RefSeq" id="WP_205722732.1">
    <property type="nucleotide sequence ID" value="NZ_CP070608.1"/>
</dbReference>
<dbReference type="PANTHER" id="PTHR43570:SF20">
    <property type="entry name" value="ALDEHYDE DEHYDROGENASE ALDX-RELATED"/>
    <property type="match status" value="1"/>
</dbReference>
<evidence type="ECO:0000256" key="6">
    <source>
        <dbReference type="PROSITE-ProRule" id="PRU10007"/>
    </source>
</evidence>
<dbReference type="Pfam" id="PF00171">
    <property type="entry name" value="Aldedh"/>
    <property type="match status" value="1"/>
</dbReference>
<dbReference type="Gene3D" id="3.40.605.10">
    <property type="entry name" value="Aldehyde Dehydrogenase, Chain A, domain 1"/>
    <property type="match status" value="1"/>
</dbReference>
<sequence>MIEQPIQQQSVQQSFDFVKSGAIKTRKEPIGERKKRLKLMLQWISKNESKIKAAVYQDFKKPASEVDISEIYPVTSEIKHALESLTSWAKPKKIDAPLSLLGTTSHIQYEPKGACLIIAPWNYPFSLAIGPLVSCLAAGNTAVIKPSEMTPNTSILIEEMISDLFDKEIVSVINGGVEVSQELLALPFDHIFFTGSPQVGKVVMKAAAENLTSVTLELGGKSPVIVDERTDISDAAEKIAWGKYLNNGQTCIAPDYALVHENIKDKFEEKLTTKVKELFSADETKIQDSPDYGRIVNAKHYARLTSLIDEAVSTGAEILFGGDANSDDNFIPPMALTNVSMNSRMMEEEIFGPVLPIISYNNLEEAIGIINSKPKPLALYYFGRSSKNRKKVLKETSSGNVCINDCVIHFGHANLPFGGVNNSGIGKAHGYYGFLAFSNEKGVLKQRIGLTSTKSIYPPYSNFKKLVIRILKKYL</sequence>
<dbReference type="InterPro" id="IPR016160">
    <property type="entry name" value="Ald_DH_CS_CYS"/>
</dbReference>
<dbReference type="FunFam" id="3.40.605.10:FF:000004">
    <property type="entry name" value="Aldehyde dehydrogenase"/>
    <property type="match status" value="1"/>
</dbReference>
<dbReference type="InterPro" id="IPR016163">
    <property type="entry name" value="Ald_DH_C"/>
</dbReference>
<name>A0A974WHY1_9BACT</name>
<keyword evidence="3" id="KW-0520">NAD</keyword>
<dbReference type="InterPro" id="IPR016162">
    <property type="entry name" value="Ald_DH_N"/>
</dbReference>
<dbReference type="PROSITE" id="PS00687">
    <property type="entry name" value="ALDEHYDE_DEHYDR_GLU"/>
    <property type="match status" value="1"/>
</dbReference>
<dbReference type="InterPro" id="IPR016161">
    <property type="entry name" value="Ald_DH/histidinol_DH"/>
</dbReference>
<keyword evidence="2 4" id="KW-0560">Oxidoreductase</keyword>
<feature type="domain" description="Aldehyde dehydrogenase" evidence="8">
    <location>
        <begin position="19"/>
        <end position="441"/>
    </location>
</feature>
<dbReference type="CDD" id="cd07134">
    <property type="entry name" value="ALDH_AlkH-like"/>
    <property type="match status" value="1"/>
</dbReference>
<feature type="active site" evidence="5">
    <location>
        <position position="251"/>
    </location>
</feature>
<evidence type="ECO:0000313" key="9">
    <source>
        <dbReference type="EMBL" id="QSE98224.1"/>
    </source>
</evidence>
<dbReference type="AlphaFoldDB" id="A0A974WHY1"/>
<gene>
    <name evidence="9" type="ORF">JR347_03855</name>
</gene>
<dbReference type="Proteomes" id="UP000662783">
    <property type="component" value="Chromosome"/>
</dbReference>